<accession>A0A0F6R6N8</accession>
<dbReference type="GO" id="GO:0044423">
    <property type="term" value="C:virion component"/>
    <property type="evidence" value="ECO:0007669"/>
    <property type="project" value="UniProtKB-KW"/>
</dbReference>
<evidence type="ECO:0000313" key="5">
    <source>
        <dbReference type="EMBL" id="AKE44269.1"/>
    </source>
</evidence>
<evidence type="ECO:0000256" key="3">
    <source>
        <dbReference type="ARBA" id="ARBA00022844"/>
    </source>
</evidence>
<gene>
    <name evidence="5" type="primary">a103</name>
</gene>
<organism evidence="5 6">
    <name type="scientific">Rat cytomegalovirus ALL-03</name>
    <dbReference type="NCBI Taxonomy" id="1640278"/>
    <lineage>
        <taxon>Viruses</taxon>
        <taxon>Duplodnaviria</taxon>
        <taxon>Heunggongvirae</taxon>
        <taxon>Peploviricota</taxon>
        <taxon>Herviviricetes</taxon>
        <taxon>Herpesvirales</taxon>
        <taxon>Orthoherpesviridae</taxon>
        <taxon>Betaherpesvirinae</taxon>
        <taxon>Muromegalovirus</taxon>
        <taxon>Muromegalovirus muridbeta8</taxon>
        <taxon>Rat cytomegalovirus (isolate England)</taxon>
    </lineage>
</organism>
<reference evidence="5 6" key="1">
    <citation type="journal article" date="2015" name="Genome Announc.">
        <title>Complete Genome Sequence of Rat Cytomegalovirus Strain ALL-03 (Malaysian Strain).</title>
        <authorList>
            <person name="Balakrishnan K.N."/>
            <person name="Abdullah A.A."/>
            <person name="Camalxaman S.N."/>
            <person name="Quah Y.W."/>
            <person name="Abba Y."/>
            <person name="Hani H."/>
            <person name="Loh H.S."/>
            <person name="Kamal F.M."/>
            <person name="Zeenathul N.A."/>
            <person name="Aini I."/>
            <person name="Omar A.R."/>
            <person name="Noordin M.M."/>
            <person name="Mohd Azmi M.L."/>
        </authorList>
    </citation>
    <scope>NUCLEOTIDE SEQUENCE [LARGE SCALE GENOMIC DNA]</scope>
    <source>
        <strain evidence="5">ALL-03</strain>
    </source>
</reference>
<evidence type="ECO:0000313" key="6">
    <source>
        <dbReference type="Proteomes" id="UP000105122"/>
    </source>
</evidence>
<keyword evidence="4" id="KW-1035">Host cytoplasm</keyword>
<keyword evidence="1" id="KW-0920">Virion tegument</keyword>
<dbReference type="Pfam" id="PF01677">
    <property type="entry name" value="Herpes_UL7"/>
    <property type="match status" value="1"/>
</dbReference>
<evidence type="ECO:0000256" key="4">
    <source>
        <dbReference type="ARBA" id="ARBA00023200"/>
    </source>
</evidence>
<dbReference type="HAMAP" id="MF_04038">
    <property type="entry name" value="HSV_CEP1"/>
    <property type="match status" value="1"/>
</dbReference>
<dbReference type="Proteomes" id="UP000105122">
    <property type="component" value="Segment"/>
</dbReference>
<keyword evidence="3" id="KW-0946">Virion</keyword>
<sequence length="262" mass="29740">MSNNLMVRGAMEVHNDRLKVRLISPEIVSITLVNGQMWLHTESGKIIPHLQYRTEVECKTSFVGFCLFFILEEEDGLSELRLTSIRARHRLAVFRPKTNTDFSLCLLLYAIESLPLSKQTLENIVCYLNDCNPRTGLAKMIRRSCVRLICASLYLFFDVQDTRITNRVSQVCLLYKETQRANASMIAETYFGKSLPAMATLVSLSICDRRTKDGDLVGELATDVLNTTCNVFYIPVGLNGNTVTQWLSNDKTPCHIFDVNKK</sequence>
<dbReference type="InterPro" id="IPR002600">
    <property type="entry name" value="Herpes_UL7"/>
</dbReference>
<protein>
    <submittedName>
        <fullName evidence="5">A103</fullName>
    </submittedName>
</protein>
<name>A0A0F6R6N8_RCMVE</name>
<evidence type="ECO:0000256" key="2">
    <source>
        <dbReference type="ARBA" id="ARBA00022812"/>
    </source>
</evidence>
<dbReference type="EMBL" id="KP967684">
    <property type="protein sequence ID" value="AKE44269.1"/>
    <property type="molecule type" value="Genomic_DNA"/>
</dbReference>
<keyword evidence="2" id="KW-1040">Host Golgi apparatus</keyword>
<proteinExistence type="inferred from homology"/>
<evidence type="ECO:0000256" key="1">
    <source>
        <dbReference type="ARBA" id="ARBA00022580"/>
    </source>
</evidence>